<dbReference type="NCBIfam" id="TIGR04057">
    <property type="entry name" value="SusC_RagA_signa"/>
    <property type="match status" value="1"/>
</dbReference>
<dbReference type="Pfam" id="PF07715">
    <property type="entry name" value="Plug"/>
    <property type="match status" value="1"/>
</dbReference>
<accession>A0A7J5GPR1</accession>
<evidence type="ECO:0000256" key="1">
    <source>
        <dbReference type="PROSITE-ProRule" id="PRU01360"/>
    </source>
</evidence>
<dbReference type="PROSITE" id="PS52016">
    <property type="entry name" value="TONB_DEPENDENT_REC_3"/>
    <property type="match status" value="1"/>
</dbReference>
<feature type="non-terminal residue" evidence="3">
    <location>
        <position position="1"/>
    </location>
</feature>
<keyword evidence="1" id="KW-0472">Membrane</keyword>
<dbReference type="EMBL" id="WCUA01000182">
    <property type="protein sequence ID" value="KAB4178679.1"/>
    <property type="molecule type" value="Genomic_DNA"/>
</dbReference>
<dbReference type="Proteomes" id="UP000442334">
    <property type="component" value="Unassembled WGS sequence"/>
</dbReference>
<comment type="similarity">
    <text evidence="1">Belongs to the TonB-dependent receptor family.</text>
</comment>
<keyword evidence="1" id="KW-0812">Transmembrane</keyword>
<dbReference type="Gene3D" id="2.170.130.10">
    <property type="entry name" value="TonB-dependent receptor, plug domain"/>
    <property type="match status" value="1"/>
</dbReference>
<protein>
    <submittedName>
        <fullName evidence="3">TonB-dependent receptor plug domain-containing protein</fullName>
    </submittedName>
</protein>
<dbReference type="InterPro" id="IPR039426">
    <property type="entry name" value="TonB-dep_rcpt-like"/>
</dbReference>
<comment type="caution">
    <text evidence="3">The sequence shown here is derived from an EMBL/GenBank/DDBJ whole genome shotgun (WGS) entry which is preliminary data.</text>
</comment>
<gene>
    <name evidence="3" type="ORF">GAQ34_23090</name>
</gene>
<dbReference type="GO" id="GO:0009279">
    <property type="term" value="C:cell outer membrane"/>
    <property type="evidence" value="ECO:0007669"/>
    <property type="project" value="UniProtKB-SubCell"/>
</dbReference>
<evidence type="ECO:0000259" key="2">
    <source>
        <dbReference type="Pfam" id="PF07715"/>
    </source>
</evidence>
<sequence>DAVIRVRGLGTVNDNNPLYVVDGQFMDNISSLNPSDIERMEVLKDASACAIYGSRGSNGVILITTKGGVKGETTVTLDAYVGVKNSYKALNMMNSDQYYNFIMKAYENDASFQNSMKDKFTNQYQKGYNTNWWNEVPRTAFNQNYNLSIRKGTDNSRSSLSLGYVDDQGAIITTEFKRLSLKANLEYDINKFITVGANVNLAKIRKRDAGAIPSFDFIQKADPFTPVISPLVDPSSENYEYNKYAPTEWSYDPNPVAMLELPNRYNDIFNVFGNVFAQIKLYKGLSYRVQYSFERYHDTFKDFRPVYSSTFSEDNLANQESKYNKETQLNNNSAVTSNYQVEQRLNYNTIIGRHKLDAMVAMTYEKNSSEGINAFKRKALGNDEIYQILDAQTAGDNTSGGKETSSMLSYLGRINYV</sequence>
<proteinExistence type="inferred from homology"/>
<organism evidence="3 4">
    <name type="scientific">Bacteroides uniformis</name>
    <dbReference type="NCBI Taxonomy" id="820"/>
    <lineage>
        <taxon>Bacteria</taxon>
        <taxon>Pseudomonadati</taxon>
        <taxon>Bacteroidota</taxon>
        <taxon>Bacteroidia</taxon>
        <taxon>Bacteroidales</taxon>
        <taxon>Bacteroidaceae</taxon>
        <taxon>Bacteroides</taxon>
    </lineage>
</organism>
<dbReference type="InterPro" id="IPR037066">
    <property type="entry name" value="Plug_dom_sf"/>
</dbReference>
<evidence type="ECO:0000313" key="3">
    <source>
        <dbReference type="EMBL" id="KAB4178679.1"/>
    </source>
</evidence>
<dbReference type="RefSeq" id="WP_151874817.1">
    <property type="nucleotide sequence ID" value="NZ_WCUA01000182.1"/>
</dbReference>
<name>A0A7J5GPR1_BACUN</name>
<comment type="subcellular location">
    <subcellularLocation>
        <location evidence="1">Cell outer membrane</location>
        <topology evidence="1">Multi-pass membrane protein</topology>
    </subcellularLocation>
</comment>
<dbReference type="AlphaFoldDB" id="A0A7J5GPR1"/>
<keyword evidence="1" id="KW-1134">Transmembrane beta strand</keyword>
<keyword evidence="3" id="KW-0675">Receptor</keyword>
<keyword evidence="1" id="KW-0998">Cell outer membrane</keyword>
<reference evidence="3 4" key="1">
    <citation type="journal article" date="2019" name="Nat. Med.">
        <title>A library of human gut bacterial isolates paired with longitudinal multiomics data enables mechanistic microbiome research.</title>
        <authorList>
            <person name="Poyet M."/>
            <person name="Groussin M."/>
            <person name="Gibbons S.M."/>
            <person name="Avila-Pacheco J."/>
            <person name="Jiang X."/>
            <person name="Kearney S.M."/>
            <person name="Perrotta A.R."/>
            <person name="Berdy B."/>
            <person name="Zhao S."/>
            <person name="Lieberman T.D."/>
            <person name="Swanson P.K."/>
            <person name="Smith M."/>
            <person name="Roesemann S."/>
            <person name="Alexander J.E."/>
            <person name="Rich S.A."/>
            <person name="Livny J."/>
            <person name="Vlamakis H."/>
            <person name="Clish C."/>
            <person name="Bullock K."/>
            <person name="Deik A."/>
            <person name="Scott J."/>
            <person name="Pierce K.A."/>
            <person name="Xavier R.J."/>
            <person name="Alm E.J."/>
        </authorList>
    </citation>
    <scope>NUCLEOTIDE SEQUENCE [LARGE SCALE GENOMIC DNA]</scope>
    <source>
        <strain evidence="3 4">BIOML-A21</strain>
    </source>
</reference>
<keyword evidence="1" id="KW-0813">Transport</keyword>
<evidence type="ECO:0000313" key="4">
    <source>
        <dbReference type="Proteomes" id="UP000442334"/>
    </source>
</evidence>
<dbReference type="InterPro" id="IPR012910">
    <property type="entry name" value="Plug_dom"/>
</dbReference>
<feature type="non-terminal residue" evidence="3">
    <location>
        <position position="417"/>
    </location>
</feature>
<dbReference type="SUPFAM" id="SSF56935">
    <property type="entry name" value="Porins"/>
    <property type="match status" value="1"/>
</dbReference>
<feature type="domain" description="TonB-dependent receptor plug" evidence="2">
    <location>
        <begin position="3"/>
        <end position="60"/>
    </location>
</feature>
<dbReference type="InterPro" id="IPR023997">
    <property type="entry name" value="TonB-dep_OMP_SusC/RagA_CS"/>
</dbReference>